<dbReference type="Gramene" id="Psat05G0081300-T1">
    <property type="protein sequence ID" value="KAI5403382.1"/>
    <property type="gene ID" value="KIW84_050813"/>
</dbReference>
<name>A0A9D4WKS5_PEA</name>
<evidence type="ECO:0000256" key="1">
    <source>
        <dbReference type="ARBA" id="ARBA00022806"/>
    </source>
</evidence>
<dbReference type="EMBL" id="JAMSHJ010000005">
    <property type="protein sequence ID" value="KAI5403382.1"/>
    <property type="molecule type" value="Genomic_DNA"/>
</dbReference>
<feature type="domain" description="DEAD-box helicase OB fold" evidence="4">
    <location>
        <begin position="61"/>
        <end position="137"/>
    </location>
</feature>
<accession>A0A9D4WKS5</accession>
<reference evidence="6 7" key="1">
    <citation type="journal article" date="2022" name="Nat. Genet.">
        <title>Improved pea reference genome and pan-genome highlight genomic features and evolutionary characteristics.</title>
        <authorList>
            <person name="Yang T."/>
            <person name="Liu R."/>
            <person name="Luo Y."/>
            <person name="Hu S."/>
            <person name="Wang D."/>
            <person name="Wang C."/>
            <person name="Pandey M.K."/>
            <person name="Ge S."/>
            <person name="Xu Q."/>
            <person name="Li N."/>
            <person name="Li G."/>
            <person name="Huang Y."/>
            <person name="Saxena R.K."/>
            <person name="Ji Y."/>
            <person name="Li M."/>
            <person name="Yan X."/>
            <person name="He Y."/>
            <person name="Liu Y."/>
            <person name="Wang X."/>
            <person name="Xiang C."/>
            <person name="Varshney R.K."/>
            <person name="Ding H."/>
            <person name="Gao S."/>
            <person name="Zong X."/>
        </authorList>
    </citation>
    <scope>NUCLEOTIDE SEQUENCE [LARGE SCALE GENOMIC DNA]</scope>
    <source>
        <strain evidence="6 7">cv. Zhongwan 6</strain>
    </source>
</reference>
<dbReference type="InterPro" id="IPR011709">
    <property type="entry name" value="DEAD-box_helicase_OB_fold"/>
</dbReference>
<dbReference type="InterPro" id="IPR011042">
    <property type="entry name" value="6-blade_b-propeller_TolB-like"/>
</dbReference>
<proteinExistence type="predicted"/>
<dbReference type="Pfam" id="PF24475">
    <property type="entry name" value="RBD_DEAH11"/>
    <property type="match status" value="1"/>
</dbReference>
<dbReference type="GO" id="GO:0004386">
    <property type="term" value="F:helicase activity"/>
    <property type="evidence" value="ECO:0007669"/>
    <property type="project" value="UniProtKB-KW"/>
</dbReference>
<feature type="domain" description="DEAH11/12 RNA-binding" evidence="5">
    <location>
        <begin position="236"/>
        <end position="350"/>
    </location>
</feature>
<evidence type="ECO:0000256" key="3">
    <source>
        <dbReference type="SAM" id="Phobius"/>
    </source>
</evidence>
<keyword evidence="7" id="KW-1185">Reference proteome</keyword>
<evidence type="ECO:0000256" key="2">
    <source>
        <dbReference type="SAM" id="MobiDB-lite"/>
    </source>
</evidence>
<comment type="caution">
    <text evidence="6">The sequence shown here is derived from an EMBL/GenBank/DDBJ whole genome shotgun (WGS) entry which is preliminary data.</text>
</comment>
<evidence type="ECO:0000313" key="7">
    <source>
        <dbReference type="Proteomes" id="UP001058974"/>
    </source>
</evidence>
<keyword evidence="1" id="KW-0378">Hydrolase</keyword>
<organism evidence="6 7">
    <name type="scientific">Pisum sativum</name>
    <name type="common">Garden pea</name>
    <name type="synonym">Lathyrus oleraceus</name>
    <dbReference type="NCBI Taxonomy" id="3888"/>
    <lineage>
        <taxon>Eukaryota</taxon>
        <taxon>Viridiplantae</taxon>
        <taxon>Streptophyta</taxon>
        <taxon>Embryophyta</taxon>
        <taxon>Tracheophyta</taxon>
        <taxon>Spermatophyta</taxon>
        <taxon>Magnoliopsida</taxon>
        <taxon>eudicotyledons</taxon>
        <taxon>Gunneridae</taxon>
        <taxon>Pentapetalae</taxon>
        <taxon>rosids</taxon>
        <taxon>fabids</taxon>
        <taxon>Fabales</taxon>
        <taxon>Fabaceae</taxon>
        <taxon>Papilionoideae</taxon>
        <taxon>50 kb inversion clade</taxon>
        <taxon>NPAAA clade</taxon>
        <taxon>Hologalegina</taxon>
        <taxon>IRL clade</taxon>
        <taxon>Fabeae</taxon>
        <taxon>Lathyrus</taxon>
    </lineage>
</organism>
<keyword evidence="1" id="KW-0547">Nucleotide-binding</keyword>
<dbReference type="CDD" id="cd00590">
    <property type="entry name" value="RRM_SF"/>
    <property type="match status" value="1"/>
</dbReference>
<evidence type="ECO:0000259" key="5">
    <source>
        <dbReference type="Pfam" id="PF24475"/>
    </source>
</evidence>
<evidence type="ECO:0000313" key="6">
    <source>
        <dbReference type="EMBL" id="KAI5403382.1"/>
    </source>
</evidence>
<dbReference type="Pfam" id="PF07717">
    <property type="entry name" value="OB_NTP_bind"/>
    <property type="match status" value="1"/>
</dbReference>
<dbReference type="Gene3D" id="2.120.10.30">
    <property type="entry name" value="TolB, C-terminal domain"/>
    <property type="match status" value="1"/>
</dbReference>
<keyword evidence="3" id="KW-1133">Transmembrane helix</keyword>
<keyword evidence="1" id="KW-0067">ATP-binding</keyword>
<dbReference type="PANTHER" id="PTHR31460">
    <property type="match status" value="1"/>
</dbReference>
<sequence length="791" mass="89788">MPQERRNKWCWENSINAKSMRRCQDTVFELESFLEREHGFVVPSYWRWDPHTPSVHDKNMKKVILASLSENVAMFSGRNQLGYEVAQTGQHVQLHPSSSLLVFAQKPSWVVFGDLLSVSNEYLVCVSAVEFQSLYDLQPPPSFDVSKMEERKLQTKTLTGFGTILLKRFCGKSNSNLLGHVSRIRKACLDERIFVEVKVDENLIQLYAASHDMNTATMLVSDVLEYEKKRLRTECMEKCLYHGSGSASPMALFGSGAEIKHLELEKHSLSVDVYHSNINAIDDKELLMFFEKNTSGSICVVYKFQGMGKDPPDREKWGKITFLSPDAAKRAVELDGDEFCGSNLKILPSQSAMGGDKTFLFPEVKARIFWPRRLSRGFGIVICDKNDVNIEPIHLTSAATWNKVSNPKTQLSKPHHANSLIQSLPYFIHHRRRRRPPLPPNFNSDNQSPRRKLPRHQFPITKPLSRIPSVGPFKTTLPRRIPPSPHHLINLRRWHNRNPNLRYLSPQNVTVVGITVDSRNNRVLAVIHAVKPLPPFNALAAYDLKSGNRLFLSPLPTDEEALANNVAVDYNGNAYVTNSIGNYIWKVNVKGEASIFSKSPRFTEHPVDRDTPYSYIGLNGIGYVSSRDYLLVVQSNTGKVFKVDADDGTARHVLLNEDLTRPDGFVFRSDSVVLVVSPQANKLWLLKSNNGWGEGVVYDKIDLESEGYPTSVVSRGRDKMYVLYGYFLEGLLGNSEREGFRIEEIMSPKESEGENVWLSVMIGFGMVYFVYWRFQMGQLVHRIIGVTIVSF</sequence>
<dbReference type="InterPro" id="IPR053224">
    <property type="entry name" value="Sensory_adhesion_molecule"/>
</dbReference>
<feature type="region of interest" description="Disordered" evidence="2">
    <location>
        <begin position="435"/>
        <end position="457"/>
    </location>
</feature>
<keyword evidence="3" id="KW-0472">Membrane</keyword>
<keyword evidence="1" id="KW-0347">Helicase</keyword>
<dbReference type="InterPro" id="IPR056248">
    <property type="entry name" value="RBD_DEAH11/12"/>
</dbReference>
<dbReference type="GO" id="GO:0005783">
    <property type="term" value="C:endoplasmic reticulum"/>
    <property type="evidence" value="ECO:0007669"/>
    <property type="project" value="TreeGrafter"/>
</dbReference>
<protein>
    <recommendedName>
        <fullName evidence="8">RRM domain-containing protein</fullName>
    </recommendedName>
</protein>
<feature type="transmembrane region" description="Helical" evidence="3">
    <location>
        <begin position="756"/>
        <end position="774"/>
    </location>
</feature>
<dbReference type="AlphaFoldDB" id="A0A9D4WKS5"/>
<keyword evidence="3" id="KW-0812">Transmembrane</keyword>
<dbReference type="Proteomes" id="UP001058974">
    <property type="component" value="Chromosome 5"/>
</dbReference>
<gene>
    <name evidence="6" type="ORF">KIW84_050813</name>
</gene>
<evidence type="ECO:0008006" key="8">
    <source>
        <dbReference type="Google" id="ProtNLM"/>
    </source>
</evidence>
<dbReference type="PANTHER" id="PTHR31460:SF3">
    <property type="entry name" value="MESOCENTIN"/>
    <property type="match status" value="1"/>
</dbReference>
<dbReference type="SUPFAM" id="SSF63829">
    <property type="entry name" value="Calcium-dependent phosphotriesterase"/>
    <property type="match status" value="1"/>
</dbReference>
<evidence type="ECO:0000259" key="4">
    <source>
        <dbReference type="Pfam" id="PF07717"/>
    </source>
</evidence>